<keyword evidence="4" id="KW-1185">Reference proteome</keyword>
<dbReference type="AlphaFoldDB" id="A0A251TUT2"/>
<gene>
    <name evidence="3" type="ORF">HannXRQ_Chr09g0254491</name>
    <name evidence="2" type="ORF">HanXRQr2_Chr03g0096131</name>
</gene>
<evidence type="ECO:0000313" key="2">
    <source>
        <dbReference type="EMBL" id="KAF5813258.1"/>
    </source>
</evidence>
<evidence type="ECO:0000256" key="1">
    <source>
        <dbReference type="SAM" id="MobiDB-lite"/>
    </source>
</evidence>
<protein>
    <recommendedName>
        <fullName evidence="5">Cotton fiber protein</fullName>
    </recommendedName>
</protein>
<reference evidence="2" key="3">
    <citation type="submission" date="2020-06" db="EMBL/GenBank/DDBJ databases">
        <title>Helianthus annuus Genome sequencing and assembly Release 2.</title>
        <authorList>
            <person name="Gouzy J."/>
            <person name="Langlade N."/>
            <person name="Munos S."/>
        </authorList>
    </citation>
    <scope>NUCLEOTIDE SEQUENCE</scope>
    <source>
        <tissue evidence="2">Leaves</tissue>
    </source>
</reference>
<dbReference type="Gramene" id="mRNA:HanXRQr2_Chr03g0096131">
    <property type="protein sequence ID" value="CDS:HanXRQr2_Chr03g0096131.1"/>
    <property type="gene ID" value="HanXRQr2_Chr03g0096131"/>
</dbReference>
<dbReference type="FunCoup" id="A0A251TUT2">
    <property type="interactions" value="21"/>
</dbReference>
<name>A0A251TUT2_HELAN</name>
<dbReference type="Pfam" id="PF05553">
    <property type="entry name" value="DUF761"/>
    <property type="match status" value="1"/>
</dbReference>
<reference evidence="3" key="2">
    <citation type="submission" date="2017-02" db="EMBL/GenBank/DDBJ databases">
        <title>Sunflower complete genome.</title>
        <authorList>
            <person name="Langlade N."/>
            <person name="Munos S."/>
        </authorList>
    </citation>
    <scope>NUCLEOTIDE SEQUENCE [LARGE SCALE GENOMIC DNA]</scope>
    <source>
        <tissue evidence="3">Leaves</tissue>
    </source>
</reference>
<accession>A0A251TUT2</accession>
<evidence type="ECO:0008006" key="5">
    <source>
        <dbReference type="Google" id="ProtNLM"/>
    </source>
</evidence>
<evidence type="ECO:0000313" key="3">
    <source>
        <dbReference type="EMBL" id="OTG14900.1"/>
    </source>
</evidence>
<organism evidence="3 4">
    <name type="scientific">Helianthus annuus</name>
    <name type="common">Common sunflower</name>
    <dbReference type="NCBI Taxonomy" id="4232"/>
    <lineage>
        <taxon>Eukaryota</taxon>
        <taxon>Viridiplantae</taxon>
        <taxon>Streptophyta</taxon>
        <taxon>Embryophyta</taxon>
        <taxon>Tracheophyta</taxon>
        <taxon>Spermatophyta</taxon>
        <taxon>Magnoliopsida</taxon>
        <taxon>eudicotyledons</taxon>
        <taxon>Gunneridae</taxon>
        <taxon>Pentapetalae</taxon>
        <taxon>asterids</taxon>
        <taxon>campanulids</taxon>
        <taxon>Asterales</taxon>
        <taxon>Asteraceae</taxon>
        <taxon>Asteroideae</taxon>
        <taxon>Heliantheae alliance</taxon>
        <taxon>Heliantheae</taxon>
        <taxon>Helianthus</taxon>
    </lineage>
</organism>
<dbReference type="Proteomes" id="UP000215914">
    <property type="component" value="Chromosome 9"/>
</dbReference>
<sequence length="155" mass="17785">MAEDHDNRKWHVLSRLKAVVKKVTFLMNSNVNRWRIVSAFTGRVGGCRRLSFGEGLGLTAIMSSSDDDEENNNIGFGDTGSSSSSSFPELNKSKSFRVDRTKSFREEEDIDKRAEMFIDNFYRQLRYQKQVSLELRYARNRSFESSDSSSISFSP</sequence>
<evidence type="ECO:0000313" key="4">
    <source>
        <dbReference type="Proteomes" id="UP000215914"/>
    </source>
</evidence>
<dbReference type="InterPro" id="IPR008480">
    <property type="entry name" value="DUF761_pln"/>
</dbReference>
<proteinExistence type="predicted"/>
<reference evidence="2 4" key="1">
    <citation type="journal article" date="2017" name="Nature">
        <title>The sunflower genome provides insights into oil metabolism, flowering and Asterid evolution.</title>
        <authorList>
            <person name="Badouin H."/>
            <person name="Gouzy J."/>
            <person name="Grassa C.J."/>
            <person name="Murat F."/>
            <person name="Staton S.E."/>
            <person name="Cottret L."/>
            <person name="Lelandais-Briere C."/>
            <person name="Owens G.L."/>
            <person name="Carrere S."/>
            <person name="Mayjonade B."/>
            <person name="Legrand L."/>
            <person name="Gill N."/>
            <person name="Kane N.C."/>
            <person name="Bowers J.E."/>
            <person name="Hubner S."/>
            <person name="Bellec A."/>
            <person name="Berard A."/>
            <person name="Berges H."/>
            <person name="Blanchet N."/>
            <person name="Boniface M.C."/>
            <person name="Brunel D."/>
            <person name="Catrice O."/>
            <person name="Chaidir N."/>
            <person name="Claudel C."/>
            <person name="Donnadieu C."/>
            <person name="Faraut T."/>
            <person name="Fievet G."/>
            <person name="Helmstetter N."/>
            <person name="King M."/>
            <person name="Knapp S.J."/>
            <person name="Lai Z."/>
            <person name="Le Paslier M.C."/>
            <person name="Lippi Y."/>
            <person name="Lorenzon L."/>
            <person name="Mandel J.R."/>
            <person name="Marage G."/>
            <person name="Marchand G."/>
            <person name="Marquand E."/>
            <person name="Bret-Mestries E."/>
            <person name="Morien E."/>
            <person name="Nambeesan S."/>
            <person name="Nguyen T."/>
            <person name="Pegot-Espagnet P."/>
            <person name="Pouilly N."/>
            <person name="Raftis F."/>
            <person name="Sallet E."/>
            <person name="Schiex T."/>
            <person name="Thomas J."/>
            <person name="Vandecasteele C."/>
            <person name="Vares D."/>
            <person name="Vear F."/>
            <person name="Vautrin S."/>
            <person name="Crespi M."/>
            <person name="Mangin B."/>
            <person name="Burke J.M."/>
            <person name="Salse J."/>
            <person name="Munos S."/>
            <person name="Vincourt P."/>
            <person name="Rieseberg L.H."/>
            <person name="Langlade N.B."/>
        </authorList>
    </citation>
    <scope>NUCLEOTIDE SEQUENCE [LARGE SCALE GENOMIC DNA]</scope>
    <source>
        <strain evidence="4">cv. SF193</strain>
        <tissue evidence="2">Leaves</tissue>
    </source>
</reference>
<dbReference type="OMA" id="WRVASIL"/>
<dbReference type="EMBL" id="MNCJ02000318">
    <property type="protein sequence ID" value="KAF5813258.1"/>
    <property type="molecule type" value="Genomic_DNA"/>
</dbReference>
<dbReference type="InParanoid" id="A0A251TUT2"/>
<feature type="region of interest" description="Disordered" evidence="1">
    <location>
        <begin position="63"/>
        <end position="96"/>
    </location>
</feature>
<dbReference type="EMBL" id="CM007898">
    <property type="protein sequence ID" value="OTG14900.1"/>
    <property type="molecule type" value="Genomic_DNA"/>
</dbReference>
<dbReference type="OrthoDB" id="1682876at2759"/>